<evidence type="ECO:0000256" key="4">
    <source>
        <dbReference type="SAM" id="MobiDB-lite"/>
    </source>
</evidence>
<dbReference type="Pfam" id="PF00505">
    <property type="entry name" value="HMG_box"/>
    <property type="match status" value="1"/>
</dbReference>
<dbReference type="PANTHER" id="PTHR45789">
    <property type="entry name" value="FI18025P1"/>
    <property type="match status" value="1"/>
</dbReference>
<dbReference type="AlphaFoldDB" id="A0A9W4P7N6"/>
<evidence type="ECO:0000259" key="5">
    <source>
        <dbReference type="PROSITE" id="PS50118"/>
    </source>
</evidence>
<dbReference type="Proteomes" id="UP001154252">
    <property type="component" value="Unassembled WGS sequence"/>
</dbReference>
<dbReference type="GO" id="GO:0005634">
    <property type="term" value="C:nucleus"/>
    <property type="evidence" value="ECO:0007669"/>
    <property type="project" value="UniProtKB-UniRule"/>
</dbReference>
<feature type="compositionally biased region" description="Basic residues" evidence="4">
    <location>
        <begin position="118"/>
        <end position="130"/>
    </location>
</feature>
<dbReference type="PROSITE" id="PS50118">
    <property type="entry name" value="HMG_BOX_2"/>
    <property type="match status" value="1"/>
</dbReference>
<keyword evidence="1 3" id="KW-0238">DNA-binding</keyword>
<reference evidence="6" key="1">
    <citation type="submission" date="2021-07" db="EMBL/GenBank/DDBJ databases">
        <authorList>
            <person name="Branca A.L. A."/>
        </authorList>
    </citation>
    <scope>NUCLEOTIDE SEQUENCE</scope>
</reference>
<dbReference type="SUPFAM" id="SSF47095">
    <property type="entry name" value="HMG-box"/>
    <property type="match status" value="1"/>
</dbReference>
<dbReference type="InterPro" id="IPR009071">
    <property type="entry name" value="HMG_box_dom"/>
</dbReference>
<feature type="domain" description="HMG box" evidence="5">
    <location>
        <begin position="182"/>
        <end position="250"/>
    </location>
</feature>
<feature type="compositionally biased region" description="Basic and acidic residues" evidence="4">
    <location>
        <begin position="238"/>
        <end position="249"/>
    </location>
</feature>
<evidence type="ECO:0000256" key="2">
    <source>
        <dbReference type="ARBA" id="ARBA00023242"/>
    </source>
</evidence>
<feature type="region of interest" description="Disordered" evidence="4">
    <location>
        <begin position="1"/>
        <end position="22"/>
    </location>
</feature>
<dbReference type="PANTHER" id="PTHR45789:SF2">
    <property type="entry name" value="FI18025P1"/>
    <property type="match status" value="1"/>
</dbReference>
<evidence type="ECO:0000256" key="3">
    <source>
        <dbReference type="PROSITE-ProRule" id="PRU00267"/>
    </source>
</evidence>
<keyword evidence="2 3" id="KW-0539">Nucleus</keyword>
<evidence type="ECO:0000313" key="7">
    <source>
        <dbReference type="Proteomes" id="UP001154252"/>
    </source>
</evidence>
<sequence length="515" mass="56337">MTLVARVIPPTPPQSTDGHPLPEEPYQGPGAYRAVCIDMQRPRGEINSGQDQEMRYGSPPFYTTPSFPRNMPPQSIMMSGAQVTTPPPASDEDIVPMGSPTVMTPSSSWSQAGSPSTRPKRAARRRRQRARRELSDSGIRLDGPISQLTESFHSTPIKDMDAWVARSAVERQNEVRKKNGKISRPMNSFMLYRSAYAERTKRLVGANNHQIVSKIAGQGWRLEPVEVRRKYEDLAKQERDNHAATHPEYKFSPNKATTTTSRRGNGSPTLTSGHAADEGGFSDMDSDLGSTTYHGSSYVHSRSQSFEEAYYDSSRDSSPFGPDSMMTPGYVHPSWQNTSHPSGLPVVQPSSLQGPETYGDMHYRPISPNQQDMGYGSSLAGLPGGAHHDLLQPQLAHPSQDLPMHDMDPRLLSNGGESSGVATMGVPSYSATPGACSTWVDETQPGFYAASSAPSMSPGTVSYAHPSMASAYLPSMQSLENRDPSWDMPRHESMADPTGAEFDLWCSAEPHSNNY</sequence>
<dbReference type="InterPro" id="IPR036910">
    <property type="entry name" value="HMG_box_dom_sf"/>
</dbReference>
<gene>
    <name evidence="6" type="ORF">PEGY_LOCUS10289</name>
</gene>
<dbReference type="GO" id="GO:0000981">
    <property type="term" value="F:DNA-binding transcription factor activity, RNA polymerase II-specific"/>
    <property type="evidence" value="ECO:0007669"/>
    <property type="project" value="TreeGrafter"/>
</dbReference>
<dbReference type="EMBL" id="CAJVRC010000901">
    <property type="protein sequence ID" value="CAG8909496.1"/>
    <property type="molecule type" value="Genomic_DNA"/>
</dbReference>
<dbReference type="Gene3D" id="1.10.30.10">
    <property type="entry name" value="High mobility group box domain"/>
    <property type="match status" value="1"/>
</dbReference>
<proteinExistence type="predicted"/>
<comment type="caution">
    <text evidence="6">The sequence shown here is derived from an EMBL/GenBank/DDBJ whole genome shotgun (WGS) entry which is preliminary data.</text>
</comment>
<keyword evidence="7" id="KW-1185">Reference proteome</keyword>
<name>A0A9W4P7N6_9EURO</name>
<feature type="DNA-binding region" description="HMG box" evidence="3">
    <location>
        <begin position="182"/>
        <end position="250"/>
    </location>
</feature>
<feature type="compositionally biased region" description="Polar residues" evidence="4">
    <location>
        <begin position="254"/>
        <end position="272"/>
    </location>
</feature>
<evidence type="ECO:0000313" key="6">
    <source>
        <dbReference type="EMBL" id="CAG8909496.1"/>
    </source>
</evidence>
<dbReference type="GO" id="GO:0000978">
    <property type="term" value="F:RNA polymerase II cis-regulatory region sequence-specific DNA binding"/>
    <property type="evidence" value="ECO:0007669"/>
    <property type="project" value="TreeGrafter"/>
</dbReference>
<feature type="region of interest" description="Disordered" evidence="4">
    <location>
        <begin position="97"/>
        <end position="142"/>
    </location>
</feature>
<feature type="region of interest" description="Disordered" evidence="4">
    <location>
        <begin position="46"/>
        <end position="69"/>
    </location>
</feature>
<dbReference type="InterPro" id="IPR051356">
    <property type="entry name" value="SOX/SOX-like_TF"/>
</dbReference>
<organism evidence="6 7">
    <name type="scientific">Penicillium egyptiacum</name>
    <dbReference type="NCBI Taxonomy" id="1303716"/>
    <lineage>
        <taxon>Eukaryota</taxon>
        <taxon>Fungi</taxon>
        <taxon>Dikarya</taxon>
        <taxon>Ascomycota</taxon>
        <taxon>Pezizomycotina</taxon>
        <taxon>Eurotiomycetes</taxon>
        <taxon>Eurotiomycetidae</taxon>
        <taxon>Eurotiales</taxon>
        <taxon>Aspergillaceae</taxon>
        <taxon>Penicillium</taxon>
    </lineage>
</organism>
<feature type="compositionally biased region" description="Low complexity" evidence="4">
    <location>
        <begin position="106"/>
        <end position="116"/>
    </location>
</feature>
<dbReference type="OrthoDB" id="2307332at2759"/>
<evidence type="ECO:0000256" key="1">
    <source>
        <dbReference type="ARBA" id="ARBA00023125"/>
    </source>
</evidence>
<dbReference type="SMART" id="SM00398">
    <property type="entry name" value="HMG"/>
    <property type="match status" value="1"/>
</dbReference>
<protein>
    <recommendedName>
        <fullName evidence="5">HMG box domain-containing protein</fullName>
    </recommendedName>
</protein>
<accession>A0A9W4P7N6</accession>
<dbReference type="CDD" id="cd01389">
    <property type="entry name" value="HMG-box_ROX1-like"/>
    <property type="match status" value="1"/>
</dbReference>
<feature type="region of interest" description="Disordered" evidence="4">
    <location>
        <begin position="238"/>
        <end position="288"/>
    </location>
</feature>